<dbReference type="EMBL" id="BAABKC010000006">
    <property type="protein sequence ID" value="GAA5043162.1"/>
    <property type="molecule type" value="Genomic_DNA"/>
</dbReference>
<evidence type="ECO:0000313" key="1">
    <source>
        <dbReference type="EMBL" id="GAA5043162.1"/>
    </source>
</evidence>
<dbReference type="Gene3D" id="1.10.340.30">
    <property type="entry name" value="Hypothetical protein, domain 2"/>
    <property type="match status" value="1"/>
</dbReference>
<comment type="caution">
    <text evidence="1">The sequence shown here is derived from an EMBL/GenBank/DDBJ whole genome shotgun (WGS) entry which is preliminary data.</text>
</comment>
<proteinExistence type="predicted"/>
<dbReference type="NCBIfam" id="TIGR00624">
    <property type="entry name" value="tag"/>
    <property type="match status" value="1"/>
</dbReference>
<dbReference type="Proteomes" id="UP001500124">
    <property type="component" value="Unassembled WGS sequence"/>
</dbReference>
<dbReference type="PANTHER" id="PTHR30037">
    <property type="entry name" value="DNA-3-METHYLADENINE GLYCOSYLASE 1"/>
    <property type="match status" value="1"/>
</dbReference>
<dbReference type="InterPro" id="IPR004597">
    <property type="entry name" value="Tag"/>
</dbReference>
<gene>
    <name evidence="1" type="ORF">GCM10023336_04580</name>
</gene>
<organism evidence="1 2">
    <name type="scientific">Streptomyces similanensis</name>
    <dbReference type="NCBI Taxonomy" id="1274988"/>
    <lineage>
        <taxon>Bacteria</taxon>
        <taxon>Bacillati</taxon>
        <taxon>Actinomycetota</taxon>
        <taxon>Actinomycetes</taxon>
        <taxon>Kitasatosporales</taxon>
        <taxon>Streptomycetaceae</taxon>
        <taxon>Streptomyces</taxon>
    </lineage>
</organism>
<dbReference type="PANTHER" id="PTHR30037:SF4">
    <property type="entry name" value="DNA-3-METHYLADENINE GLYCOSYLASE I"/>
    <property type="match status" value="1"/>
</dbReference>
<reference evidence="2" key="1">
    <citation type="journal article" date="2019" name="Int. J. Syst. Evol. Microbiol.">
        <title>The Global Catalogue of Microorganisms (GCM) 10K type strain sequencing project: providing services to taxonomists for standard genome sequencing and annotation.</title>
        <authorList>
            <consortium name="The Broad Institute Genomics Platform"/>
            <consortium name="The Broad Institute Genome Sequencing Center for Infectious Disease"/>
            <person name="Wu L."/>
            <person name="Ma J."/>
        </authorList>
    </citation>
    <scope>NUCLEOTIDE SEQUENCE [LARGE SCALE GENOMIC DNA]</scope>
    <source>
        <strain evidence="2">JCM 18410</strain>
    </source>
</reference>
<sequence length="221" mass="23623">MTTNEAATGDMTTNDVVTVETTVGAALTAGAPVAGPDGGLRCPWALSAPEYVAYHDEEWGRPVHGDDALYERLSLEAFQSGLSWITILRRRPGFRTAFAGFEIAAVARFTDADRERLLADAGIIRNRAKIDATLANARVLADWSPGDLDALIWSHAPDPAARTAPRALGDVPAVTPESTALSKALKKRGLRFVGPTTAYALMQACGLVDDHLADCVARRRP</sequence>
<dbReference type="SUPFAM" id="SSF48150">
    <property type="entry name" value="DNA-glycosylase"/>
    <property type="match status" value="1"/>
</dbReference>
<dbReference type="Pfam" id="PF03352">
    <property type="entry name" value="Adenine_glyco"/>
    <property type="match status" value="1"/>
</dbReference>
<dbReference type="InterPro" id="IPR005019">
    <property type="entry name" value="Adenine_glyco"/>
</dbReference>
<keyword evidence="2" id="KW-1185">Reference proteome</keyword>
<name>A0ABP9JS86_9ACTN</name>
<accession>A0ABP9JS86</accession>
<dbReference type="InterPro" id="IPR052891">
    <property type="entry name" value="DNA-3mA_glycosylase"/>
</dbReference>
<evidence type="ECO:0000313" key="2">
    <source>
        <dbReference type="Proteomes" id="UP001500124"/>
    </source>
</evidence>
<protein>
    <submittedName>
        <fullName evidence="1">DNA-3-methyladenine glycosylase I</fullName>
    </submittedName>
</protein>
<dbReference type="InterPro" id="IPR011257">
    <property type="entry name" value="DNA_glycosylase"/>
</dbReference>